<protein>
    <recommendedName>
        <fullName evidence="3">C3H1-type domain-containing protein</fullName>
    </recommendedName>
</protein>
<reference evidence="5" key="1">
    <citation type="journal article" date="2015" name="PLoS Genet.">
        <title>Genome Sequence and Transcriptome Analyses of Chrysochromulina tobin: Metabolic Tools for Enhanced Algal Fitness in the Prominent Order Prymnesiales (Haptophyceae).</title>
        <authorList>
            <person name="Hovde B.T."/>
            <person name="Deodato C.R."/>
            <person name="Hunsperger H.M."/>
            <person name="Ryken S.A."/>
            <person name="Yost W."/>
            <person name="Jha R.K."/>
            <person name="Patterson J."/>
            <person name="Monnat R.J. Jr."/>
            <person name="Barlow S.B."/>
            <person name="Starkenburg S.R."/>
            <person name="Cattolico R.A."/>
        </authorList>
    </citation>
    <scope>NUCLEOTIDE SEQUENCE</scope>
    <source>
        <strain evidence="5">CCMP291</strain>
    </source>
</reference>
<keyword evidence="5" id="KW-1185">Reference proteome</keyword>
<feature type="domain" description="C3H1-type" evidence="3">
    <location>
        <begin position="63"/>
        <end position="88"/>
    </location>
</feature>
<feature type="compositionally biased region" description="Low complexity" evidence="2">
    <location>
        <begin position="13"/>
        <end position="36"/>
    </location>
</feature>
<dbReference type="Proteomes" id="UP000037460">
    <property type="component" value="Unassembled WGS sequence"/>
</dbReference>
<evidence type="ECO:0000313" key="5">
    <source>
        <dbReference type="Proteomes" id="UP000037460"/>
    </source>
</evidence>
<accession>A0A0M0JLE2</accession>
<evidence type="ECO:0000256" key="2">
    <source>
        <dbReference type="SAM" id="MobiDB-lite"/>
    </source>
</evidence>
<dbReference type="InterPro" id="IPR000571">
    <property type="entry name" value="Znf_CCCH"/>
</dbReference>
<sequence length="115" mass="11892">MVDCTPKRAIWPSSTGSDSGADSGTESAAEAAAAAGKVVEKPAADGKRKEQPRDVLERMEGGNPAGPPCRNFASGTCNGKCRYSHEEKPSDAAGDGDAEEESGVRCHLSISLISR</sequence>
<evidence type="ECO:0000259" key="3">
    <source>
        <dbReference type="PROSITE" id="PS50103"/>
    </source>
</evidence>
<evidence type="ECO:0000313" key="4">
    <source>
        <dbReference type="EMBL" id="KOO27399.1"/>
    </source>
</evidence>
<organism evidence="4 5">
    <name type="scientific">Chrysochromulina tobinii</name>
    <dbReference type="NCBI Taxonomy" id="1460289"/>
    <lineage>
        <taxon>Eukaryota</taxon>
        <taxon>Haptista</taxon>
        <taxon>Haptophyta</taxon>
        <taxon>Prymnesiophyceae</taxon>
        <taxon>Prymnesiales</taxon>
        <taxon>Chrysochromulinaceae</taxon>
        <taxon>Chrysochromulina</taxon>
    </lineage>
</organism>
<proteinExistence type="predicted"/>
<dbReference type="GO" id="GO:0008270">
    <property type="term" value="F:zinc ion binding"/>
    <property type="evidence" value="ECO:0007669"/>
    <property type="project" value="UniProtKB-KW"/>
</dbReference>
<dbReference type="EMBL" id="JWZX01002720">
    <property type="protein sequence ID" value="KOO27399.1"/>
    <property type="molecule type" value="Genomic_DNA"/>
</dbReference>
<keyword evidence="1" id="KW-0862">Zinc</keyword>
<feature type="compositionally biased region" description="Basic and acidic residues" evidence="2">
    <location>
        <begin position="38"/>
        <end position="60"/>
    </location>
</feature>
<dbReference type="PROSITE" id="PS50103">
    <property type="entry name" value="ZF_C3H1"/>
    <property type="match status" value="1"/>
</dbReference>
<gene>
    <name evidence="4" type="ORF">Ctob_015123</name>
</gene>
<keyword evidence="1" id="KW-0479">Metal-binding</keyword>
<feature type="region of interest" description="Disordered" evidence="2">
    <location>
        <begin position="1"/>
        <end position="115"/>
    </location>
</feature>
<feature type="zinc finger region" description="C3H1-type" evidence="1">
    <location>
        <begin position="63"/>
        <end position="88"/>
    </location>
</feature>
<comment type="caution">
    <text evidence="4">The sequence shown here is derived from an EMBL/GenBank/DDBJ whole genome shotgun (WGS) entry which is preliminary data.</text>
</comment>
<dbReference type="AlphaFoldDB" id="A0A0M0JLE2"/>
<name>A0A0M0JLE2_9EUKA</name>
<keyword evidence="1" id="KW-0863">Zinc-finger</keyword>
<evidence type="ECO:0000256" key="1">
    <source>
        <dbReference type="PROSITE-ProRule" id="PRU00723"/>
    </source>
</evidence>